<keyword evidence="4" id="KW-0547">Nucleotide-binding</keyword>
<dbReference type="AlphaFoldDB" id="A0A328BYY3"/>
<evidence type="ECO:0000256" key="4">
    <source>
        <dbReference type="ARBA" id="ARBA00022741"/>
    </source>
</evidence>
<dbReference type="Gene3D" id="3.40.50.12780">
    <property type="entry name" value="N-terminal domain of ligase-like"/>
    <property type="match status" value="1"/>
</dbReference>
<dbReference type="Proteomes" id="UP000248689">
    <property type="component" value="Unassembled WGS sequence"/>
</dbReference>
<evidence type="ECO:0000313" key="8">
    <source>
        <dbReference type="EMBL" id="RAL19558.1"/>
    </source>
</evidence>
<feature type="domain" description="AMP-binding enzyme C-terminal" evidence="7">
    <location>
        <begin position="378"/>
        <end position="440"/>
    </location>
</feature>
<dbReference type="Gene3D" id="3.30.300.30">
    <property type="match status" value="1"/>
</dbReference>
<dbReference type="GO" id="GO:0006631">
    <property type="term" value="P:fatty acid metabolic process"/>
    <property type="evidence" value="ECO:0007669"/>
    <property type="project" value="TreeGrafter"/>
</dbReference>
<keyword evidence="2" id="KW-0474">Menaquinone biosynthesis</keyword>
<dbReference type="NCBIfam" id="TIGR01923">
    <property type="entry name" value="menE"/>
    <property type="match status" value="1"/>
</dbReference>
<sequence length="474" mass="53272">MPLVEFPVFPIVHWAEKKAQSCAVVWEKGNSVFSSLPSSISWQSLSQFLVQAVSLMDFFAKEHRVIAYLGSDRFIGLLCYCGALTSGRQILMLNPAITEQQREQILQNNQIKILITDQLFVKFFENPTACKSDLNQVITPLDLHQPATLTLTSGSSGKPKAVVHTMAQHLANAQGVCDFMHFSETNSWLLSLPLFHVSGQGIVWRWLMQGATLYISETKNSFWHSLSKVSHASLVPTQLQRYLDWLGNKHISQHILLGGTAIPEDLIVQAQKQGITTYVGYGMTEMASTICAVKNERDNVGFPLANREVTIVENEIWVRGQSLALGYWNKGEIIPLTNQDGWFATKDRGAWNSQGKLTVLGRLDNMFISGGENIQPEEIEQILLLHPWVTQAFVVPVSDVEFGERPVAVVALSEPFHQQAVSSLQDFAKQRLEKFKQPIQYFPLDKGIEQGSGIKISRKQIKEYVAQRIRENHV</sequence>
<dbReference type="CDD" id="cd17630">
    <property type="entry name" value="OSB_MenE-like"/>
    <property type="match status" value="1"/>
</dbReference>
<evidence type="ECO:0000256" key="5">
    <source>
        <dbReference type="ARBA" id="ARBA00022840"/>
    </source>
</evidence>
<evidence type="ECO:0000259" key="7">
    <source>
        <dbReference type="Pfam" id="PF13193"/>
    </source>
</evidence>
<proteinExistence type="inferred from homology"/>
<dbReference type="InterPro" id="IPR042099">
    <property type="entry name" value="ANL_N_sf"/>
</dbReference>
<accession>A0A328BYY3</accession>
<evidence type="ECO:0000259" key="6">
    <source>
        <dbReference type="Pfam" id="PF00501"/>
    </source>
</evidence>
<dbReference type="GO" id="GO:0009234">
    <property type="term" value="P:menaquinone biosynthetic process"/>
    <property type="evidence" value="ECO:0007669"/>
    <property type="project" value="UniProtKB-KW"/>
</dbReference>
<comment type="similarity">
    <text evidence="1">Belongs to the ATP-dependent AMP-binding enzyme family.</text>
</comment>
<evidence type="ECO:0000256" key="1">
    <source>
        <dbReference type="ARBA" id="ARBA00006432"/>
    </source>
</evidence>
<dbReference type="InterPro" id="IPR000873">
    <property type="entry name" value="AMP-dep_synth/lig_dom"/>
</dbReference>
<dbReference type="EMBL" id="PTPX01000003">
    <property type="protein sequence ID" value="RAL19558.1"/>
    <property type="molecule type" value="Genomic_DNA"/>
</dbReference>
<keyword evidence="5" id="KW-0067">ATP-binding</keyword>
<dbReference type="InterPro" id="IPR045851">
    <property type="entry name" value="AMP-bd_C_sf"/>
</dbReference>
<dbReference type="InterPro" id="IPR020845">
    <property type="entry name" value="AMP-binding_CS"/>
</dbReference>
<dbReference type="PANTHER" id="PTHR43201:SF5">
    <property type="entry name" value="MEDIUM-CHAIN ACYL-COA LIGASE ACSF2, MITOCHONDRIAL"/>
    <property type="match status" value="1"/>
</dbReference>
<dbReference type="SUPFAM" id="SSF56801">
    <property type="entry name" value="Acetyl-CoA synthetase-like"/>
    <property type="match status" value="1"/>
</dbReference>
<dbReference type="GO" id="GO:0008756">
    <property type="term" value="F:o-succinylbenzoate-CoA ligase activity"/>
    <property type="evidence" value="ECO:0007669"/>
    <property type="project" value="InterPro"/>
</dbReference>
<reference evidence="9" key="1">
    <citation type="submission" date="2018-02" db="EMBL/GenBank/DDBJ databases">
        <title>Glaesserella australis sp. nov., isolated from the lungs of pigs.</title>
        <authorList>
            <person name="Turni C."/>
            <person name="Christensen H."/>
        </authorList>
    </citation>
    <scope>NUCLEOTIDE SEQUENCE [LARGE SCALE GENOMIC DNA]</scope>
    <source>
        <strain evidence="9">HS4635</strain>
    </source>
</reference>
<dbReference type="PROSITE" id="PS00455">
    <property type="entry name" value="AMP_BINDING"/>
    <property type="match status" value="1"/>
</dbReference>
<dbReference type="GO" id="GO:0031956">
    <property type="term" value="F:medium-chain fatty acid-CoA ligase activity"/>
    <property type="evidence" value="ECO:0007669"/>
    <property type="project" value="TreeGrafter"/>
</dbReference>
<evidence type="ECO:0000256" key="3">
    <source>
        <dbReference type="ARBA" id="ARBA00022598"/>
    </source>
</evidence>
<feature type="domain" description="AMP-dependent synthetase/ligase" evidence="6">
    <location>
        <begin position="63"/>
        <end position="328"/>
    </location>
</feature>
<evidence type="ECO:0000313" key="9">
    <source>
        <dbReference type="Proteomes" id="UP000248689"/>
    </source>
</evidence>
<dbReference type="PANTHER" id="PTHR43201">
    <property type="entry name" value="ACYL-COA SYNTHETASE"/>
    <property type="match status" value="1"/>
</dbReference>
<keyword evidence="3 8" id="KW-0436">Ligase</keyword>
<dbReference type="OrthoDB" id="9803968at2"/>
<protein>
    <submittedName>
        <fullName evidence="8">O-succinylbenzoate--CoA ligase</fullName>
    </submittedName>
</protein>
<organism evidence="8 9">
    <name type="scientific">Glaesserella australis</name>
    <dbReference type="NCBI Taxonomy" id="2094024"/>
    <lineage>
        <taxon>Bacteria</taxon>
        <taxon>Pseudomonadati</taxon>
        <taxon>Pseudomonadota</taxon>
        <taxon>Gammaproteobacteria</taxon>
        <taxon>Pasteurellales</taxon>
        <taxon>Pasteurellaceae</taxon>
        <taxon>Glaesserella</taxon>
    </lineage>
</organism>
<dbReference type="GO" id="GO:0005524">
    <property type="term" value="F:ATP binding"/>
    <property type="evidence" value="ECO:0007669"/>
    <property type="project" value="UniProtKB-KW"/>
</dbReference>
<name>A0A328BYY3_9PAST</name>
<dbReference type="RefSeq" id="WP_111749230.1">
    <property type="nucleotide sequence ID" value="NZ_PTPX01000003.1"/>
</dbReference>
<dbReference type="Pfam" id="PF13193">
    <property type="entry name" value="AMP-binding_C"/>
    <property type="match status" value="1"/>
</dbReference>
<dbReference type="InterPro" id="IPR010192">
    <property type="entry name" value="MenE"/>
</dbReference>
<dbReference type="Pfam" id="PF00501">
    <property type="entry name" value="AMP-binding"/>
    <property type="match status" value="1"/>
</dbReference>
<evidence type="ECO:0000256" key="2">
    <source>
        <dbReference type="ARBA" id="ARBA00022428"/>
    </source>
</evidence>
<comment type="caution">
    <text evidence="8">The sequence shown here is derived from an EMBL/GenBank/DDBJ whole genome shotgun (WGS) entry which is preliminary data.</text>
</comment>
<gene>
    <name evidence="8" type="ORF">C5N92_02080</name>
</gene>
<keyword evidence="9" id="KW-1185">Reference proteome</keyword>
<dbReference type="NCBIfam" id="NF006539">
    <property type="entry name" value="PRK09029.1"/>
    <property type="match status" value="1"/>
</dbReference>
<dbReference type="InterPro" id="IPR025110">
    <property type="entry name" value="AMP-bd_C"/>
</dbReference>